<feature type="domain" description="STAS" evidence="3">
    <location>
        <begin position="1"/>
        <end position="100"/>
    </location>
</feature>
<dbReference type="STRING" id="84035.SAMN05660742_113122"/>
<gene>
    <name evidence="4" type="ORF">SAMN05660742_113122</name>
</gene>
<dbReference type="Pfam" id="PF01740">
    <property type="entry name" value="STAS"/>
    <property type="match status" value="1"/>
</dbReference>
<dbReference type="PANTHER" id="PTHR33495">
    <property type="entry name" value="ANTI-SIGMA FACTOR ANTAGONIST TM_1081-RELATED-RELATED"/>
    <property type="match status" value="1"/>
</dbReference>
<keyword evidence="5" id="KW-1185">Reference proteome</keyword>
<comment type="similarity">
    <text evidence="1 2">Belongs to the anti-sigma-factor antagonist family.</text>
</comment>
<dbReference type="InterPro" id="IPR003658">
    <property type="entry name" value="Anti-sigma_ant"/>
</dbReference>
<dbReference type="NCBIfam" id="TIGR00377">
    <property type="entry name" value="ant_ant_sig"/>
    <property type="match status" value="1"/>
</dbReference>
<evidence type="ECO:0000313" key="5">
    <source>
        <dbReference type="Proteomes" id="UP000199662"/>
    </source>
</evidence>
<dbReference type="CDD" id="cd07043">
    <property type="entry name" value="STAS_anti-anti-sigma_factors"/>
    <property type="match status" value="1"/>
</dbReference>
<sequence length="100" mass="11254">MKADIKMINNKVVITLEGSLYVEDALLIRTKALSYFQDGHNNFLIDLTQVDYIDSSGLGVLVALQKRALEHHGALQLRGLNGVVKELFELTRLNKIFEIV</sequence>
<dbReference type="SUPFAM" id="SSF52091">
    <property type="entry name" value="SpoIIaa-like"/>
    <property type="match status" value="1"/>
</dbReference>
<dbReference type="EMBL" id="FNZK01000013">
    <property type="protein sequence ID" value="SEJ68197.1"/>
    <property type="molecule type" value="Genomic_DNA"/>
</dbReference>
<protein>
    <recommendedName>
        <fullName evidence="2">Anti-sigma factor antagonist</fullName>
    </recommendedName>
</protein>
<dbReference type="AlphaFoldDB" id="A0A1H7AWD0"/>
<reference evidence="4 5" key="1">
    <citation type="submission" date="2016-10" db="EMBL/GenBank/DDBJ databases">
        <authorList>
            <person name="de Groot N.N."/>
        </authorList>
    </citation>
    <scope>NUCLEOTIDE SEQUENCE [LARGE SCALE GENOMIC DNA]</scope>
    <source>
        <strain evidence="4 5">DSM 2179</strain>
    </source>
</reference>
<evidence type="ECO:0000313" key="4">
    <source>
        <dbReference type="EMBL" id="SEJ68197.1"/>
    </source>
</evidence>
<proteinExistence type="inferred from homology"/>
<evidence type="ECO:0000259" key="3">
    <source>
        <dbReference type="PROSITE" id="PS50801"/>
    </source>
</evidence>
<name>A0A1H7AWD0_9FIRM</name>
<dbReference type="GO" id="GO:0043856">
    <property type="term" value="F:anti-sigma factor antagonist activity"/>
    <property type="evidence" value="ECO:0007669"/>
    <property type="project" value="InterPro"/>
</dbReference>
<dbReference type="PANTHER" id="PTHR33495:SF2">
    <property type="entry name" value="ANTI-SIGMA FACTOR ANTAGONIST TM_1081-RELATED"/>
    <property type="match status" value="1"/>
</dbReference>
<accession>A0A1H7AWD0</accession>
<dbReference type="Gene3D" id="3.30.750.24">
    <property type="entry name" value="STAS domain"/>
    <property type="match status" value="1"/>
</dbReference>
<organism evidence="4 5">
    <name type="scientific">Propionispira arboris</name>
    <dbReference type="NCBI Taxonomy" id="84035"/>
    <lineage>
        <taxon>Bacteria</taxon>
        <taxon>Bacillati</taxon>
        <taxon>Bacillota</taxon>
        <taxon>Negativicutes</taxon>
        <taxon>Selenomonadales</taxon>
        <taxon>Selenomonadaceae</taxon>
        <taxon>Propionispira</taxon>
    </lineage>
</organism>
<dbReference type="RefSeq" id="WP_019554679.1">
    <property type="nucleotide sequence ID" value="NZ_FNZK01000013.1"/>
</dbReference>
<dbReference type="InterPro" id="IPR036513">
    <property type="entry name" value="STAS_dom_sf"/>
</dbReference>
<dbReference type="PROSITE" id="PS50801">
    <property type="entry name" value="STAS"/>
    <property type="match status" value="1"/>
</dbReference>
<evidence type="ECO:0000256" key="2">
    <source>
        <dbReference type="RuleBase" id="RU003749"/>
    </source>
</evidence>
<evidence type="ECO:0000256" key="1">
    <source>
        <dbReference type="ARBA" id="ARBA00009013"/>
    </source>
</evidence>
<dbReference type="InterPro" id="IPR002645">
    <property type="entry name" value="STAS_dom"/>
</dbReference>
<dbReference type="Proteomes" id="UP000199662">
    <property type="component" value="Unassembled WGS sequence"/>
</dbReference>